<evidence type="ECO:0000256" key="1">
    <source>
        <dbReference type="SAM" id="Phobius"/>
    </source>
</evidence>
<feature type="transmembrane region" description="Helical" evidence="1">
    <location>
        <begin position="85"/>
        <end position="106"/>
    </location>
</feature>
<evidence type="ECO:0008006" key="4">
    <source>
        <dbReference type="Google" id="ProtNLM"/>
    </source>
</evidence>
<evidence type="ECO:0000313" key="2">
    <source>
        <dbReference type="EMBL" id="MFC3812708.1"/>
    </source>
</evidence>
<name>A0ABV7Z2Q5_9BACT</name>
<organism evidence="2 3">
    <name type="scientific">Lacihabitans lacunae</name>
    <dbReference type="NCBI Taxonomy" id="1028214"/>
    <lineage>
        <taxon>Bacteria</taxon>
        <taxon>Pseudomonadati</taxon>
        <taxon>Bacteroidota</taxon>
        <taxon>Cytophagia</taxon>
        <taxon>Cytophagales</taxon>
        <taxon>Leadbetterellaceae</taxon>
        <taxon>Lacihabitans</taxon>
    </lineage>
</organism>
<reference evidence="3" key="1">
    <citation type="journal article" date="2019" name="Int. J. Syst. Evol. Microbiol.">
        <title>The Global Catalogue of Microorganisms (GCM) 10K type strain sequencing project: providing services to taxonomists for standard genome sequencing and annotation.</title>
        <authorList>
            <consortium name="The Broad Institute Genomics Platform"/>
            <consortium name="The Broad Institute Genome Sequencing Center for Infectious Disease"/>
            <person name="Wu L."/>
            <person name="Ma J."/>
        </authorList>
    </citation>
    <scope>NUCLEOTIDE SEQUENCE [LARGE SCALE GENOMIC DNA]</scope>
    <source>
        <strain evidence="3">CECT 7956</strain>
    </source>
</reference>
<keyword evidence="3" id="KW-1185">Reference proteome</keyword>
<comment type="caution">
    <text evidence="2">The sequence shown here is derived from an EMBL/GenBank/DDBJ whole genome shotgun (WGS) entry which is preliminary data.</text>
</comment>
<gene>
    <name evidence="2" type="ORF">ACFOOI_18745</name>
</gene>
<feature type="transmembrane region" description="Helical" evidence="1">
    <location>
        <begin position="118"/>
        <end position="137"/>
    </location>
</feature>
<keyword evidence="1" id="KW-1133">Transmembrane helix</keyword>
<dbReference type="EMBL" id="JBHRYQ010000001">
    <property type="protein sequence ID" value="MFC3812708.1"/>
    <property type="molecule type" value="Genomic_DNA"/>
</dbReference>
<accession>A0ABV7Z2Q5</accession>
<sequence>MTSFRVRPKFAFETDKPLKEVLERMAKNNGSTHPHVEGRFSKSHGFFTIKASEQHFWSPQLNISFEETDRDTLIIRGRYGPNPSVWLMFLFGNILLGIASFFITIWGLAKLNLHQDATILWILPFLLGGFVFLYIIAQTGQKLGVEQTFQIHHCFEDCLGESIHIQ</sequence>
<dbReference type="Proteomes" id="UP001595616">
    <property type="component" value="Unassembled WGS sequence"/>
</dbReference>
<dbReference type="RefSeq" id="WP_379839601.1">
    <property type="nucleotide sequence ID" value="NZ_JBHRYQ010000001.1"/>
</dbReference>
<keyword evidence="1" id="KW-0472">Membrane</keyword>
<proteinExistence type="predicted"/>
<keyword evidence="1" id="KW-0812">Transmembrane</keyword>
<evidence type="ECO:0000313" key="3">
    <source>
        <dbReference type="Proteomes" id="UP001595616"/>
    </source>
</evidence>
<protein>
    <recommendedName>
        <fullName evidence="4">GTP-binding protein</fullName>
    </recommendedName>
</protein>